<evidence type="ECO:0000259" key="1">
    <source>
        <dbReference type="Pfam" id="PF00144"/>
    </source>
</evidence>
<dbReference type="PANTHER" id="PTHR46825:SF15">
    <property type="entry name" value="BETA-LACTAMASE-RELATED DOMAIN-CONTAINING PROTEIN"/>
    <property type="match status" value="1"/>
</dbReference>
<dbReference type="Pfam" id="PF11954">
    <property type="entry name" value="DUF3471"/>
    <property type="match status" value="1"/>
</dbReference>
<reference evidence="3" key="2">
    <citation type="submission" date="2021-08" db="EMBL/GenBank/DDBJ databases">
        <authorList>
            <person name="Tani A."/>
            <person name="Ola A."/>
            <person name="Ogura Y."/>
            <person name="Katsura K."/>
            <person name="Hayashi T."/>
        </authorList>
    </citation>
    <scope>NUCLEOTIDE SEQUENCE</scope>
    <source>
        <strain evidence="3">KCTC 52305</strain>
    </source>
</reference>
<dbReference type="InterPro" id="IPR050491">
    <property type="entry name" value="AmpC-like"/>
</dbReference>
<dbReference type="Gene3D" id="3.40.710.10">
    <property type="entry name" value="DD-peptidase/beta-lactamase superfamily"/>
    <property type="match status" value="1"/>
</dbReference>
<feature type="domain" description="Peptidase S12 Pab87-related C-terminal" evidence="2">
    <location>
        <begin position="403"/>
        <end position="475"/>
    </location>
</feature>
<dbReference type="Gene3D" id="2.40.128.600">
    <property type="match status" value="1"/>
</dbReference>
<evidence type="ECO:0000313" key="4">
    <source>
        <dbReference type="Proteomes" id="UP001055167"/>
    </source>
</evidence>
<dbReference type="EMBL" id="BPQH01000009">
    <property type="protein sequence ID" value="GJD50514.1"/>
    <property type="molecule type" value="Genomic_DNA"/>
</dbReference>
<dbReference type="InterPro" id="IPR001466">
    <property type="entry name" value="Beta-lactam-related"/>
</dbReference>
<dbReference type="SUPFAM" id="SSF56601">
    <property type="entry name" value="beta-lactamase/transpeptidase-like"/>
    <property type="match status" value="1"/>
</dbReference>
<accession>A0ABQ4R029</accession>
<reference evidence="3" key="1">
    <citation type="journal article" date="2021" name="Front. Microbiol.">
        <title>Comprehensive Comparative Genomics and Phenotyping of Methylobacterium Species.</title>
        <authorList>
            <person name="Alessa O."/>
            <person name="Ogura Y."/>
            <person name="Fujitani Y."/>
            <person name="Takami H."/>
            <person name="Hayashi T."/>
            <person name="Sahin N."/>
            <person name="Tani A."/>
        </authorList>
    </citation>
    <scope>NUCLEOTIDE SEQUENCE</scope>
    <source>
        <strain evidence="3">KCTC 52305</strain>
    </source>
</reference>
<name>A0ABQ4R029_9HYPH</name>
<organism evidence="3 4">
    <name type="scientific">Methylobacterium crusticola</name>
    <dbReference type="NCBI Taxonomy" id="1697972"/>
    <lineage>
        <taxon>Bacteria</taxon>
        <taxon>Pseudomonadati</taxon>
        <taxon>Pseudomonadota</taxon>
        <taxon>Alphaproteobacteria</taxon>
        <taxon>Hyphomicrobiales</taxon>
        <taxon>Methylobacteriaceae</taxon>
        <taxon>Methylobacterium</taxon>
    </lineage>
</organism>
<dbReference type="InterPro" id="IPR021860">
    <property type="entry name" value="Peptidase_S12_Pab87-rel_C"/>
</dbReference>
<gene>
    <name evidence="3" type="primary">dap_2</name>
    <name evidence="3" type="ORF">OPKNFCMD_3257</name>
</gene>
<evidence type="ECO:0000259" key="2">
    <source>
        <dbReference type="Pfam" id="PF11954"/>
    </source>
</evidence>
<comment type="caution">
    <text evidence="3">The sequence shown here is derived from an EMBL/GenBank/DDBJ whole genome shotgun (WGS) entry which is preliminary data.</text>
</comment>
<protein>
    <submittedName>
        <fullName evidence="3">D-aminopeptidase</fullName>
    </submittedName>
</protein>
<dbReference type="Proteomes" id="UP001055167">
    <property type="component" value="Unassembled WGS sequence"/>
</dbReference>
<feature type="domain" description="Beta-lactamase-related" evidence="1">
    <location>
        <begin position="47"/>
        <end position="367"/>
    </location>
</feature>
<sequence>MISLRLLFCASAILLHCAHSIGATDHDRSDPAVDQSFERFVEETRLSFDVPGAVVVVVNSKGVMSIKGYGVRERGNLAPVDGDTRFQIASMSKFLAATAVGTIVDRGIVSWDQSVREFSPETILSIPYATENATLRDYFAHRTGLPAYAGDFLTGLDLTAAELVLRARHLPFDHSFRSEMAYSNYGIFLGQQAAATAAGLTPSTLLLSAIFKPLAMARSGPGRSTLFEDDNRAAGHDRDGTVMAYEDVDAFSGAGAIVSTGADIARWMQMLLAQGVFDGRRVLASATVAQIMAPSMVEGPSGPLRDKNAAAGLGCDSYHFLRYRIIEKNGALNGVRTIVTLIPDLKVGIAVLANKQLTVFPEAVRAEFLERQVGRSGLDLQEQIRSEQFAWNALLDIPKPPSDAAPAAHPLEAYAGTYENAFYGPLHIRRDGNDLAITLAGKPGMLKHWSVDTFLLNFPNPDTSPGLLTFSFDTDVEHATRIEGRSLPGAFSVNYGTFVRKP</sequence>
<dbReference type="RefSeq" id="WP_128562684.1">
    <property type="nucleotide sequence ID" value="NZ_BPQH01000009.1"/>
</dbReference>
<dbReference type="Pfam" id="PF00144">
    <property type="entry name" value="Beta-lactamase"/>
    <property type="match status" value="1"/>
</dbReference>
<dbReference type="PANTHER" id="PTHR46825">
    <property type="entry name" value="D-ALANYL-D-ALANINE-CARBOXYPEPTIDASE/ENDOPEPTIDASE AMPH"/>
    <property type="match status" value="1"/>
</dbReference>
<evidence type="ECO:0000313" key="3">
    <source>
        <dbReference type="EMBL" id="GJD50514.1"/>
    </source>
</evidence>
<dbReference type="InterPro" id="IPR012338">
    <property type="entry name" value="Beta-lactam/transpept-like"/>
</dbReference>
<keyword evidence="4" id="KW-1185">Reference proteome</keyword>
<proteinExistence type="predicted"/>